<dbReference type="EMBL" id="CP010029">
    <property type="protein sequence ID" value="ANI31094.1"/>
    <property type="molecule type" value="Genomic_DNA"/>
</dbReference>
<dbReference type="NCBIfam" id="TIGR01409">
    <property type="entry name" value="TAT_signal_seq"/>
    <property type="match status" value="1"/>
</dbReference>
<evidence type="ECO:0008006" key="5">
    <source>
        <dbReference type="Google" id="ProtNLM"/>
    </source>
</evidence>
<reference evidence="3 4" key="1">
    <citation type="journal article" date="2016" name="Toxins">
        <title>The Draft Genome Sequence of the Yersinia entomophaga Entomopathogenic Type Strain MH96T.</title>
        <authorList>
            <person name="Hurst M.R."/>
            <person name="Beattie A."/>
            <person name="Altermann E."/>
            <person name="Moraga R.M."/>
            <person name="Harper L.A."/>
            <person name="Calder J."/>
            <person name="Laugraud A."/>
        </authorList>
    </citation>
    <scope>NUCLEOTIDE SEQUENCE [LARGE SCALE GENOMIC DNA]</scope>
    <source>
        <strain evidence="3 4">MH96</strain>
    </source>
</reference>
<protein>
    <recommendedName>
        <fullName evidence="5">Cytochrome P450</fullName>
    </recommendedName>
</protein>
<dbReference type="Gene3D" id="1.10.630.10">
    <property type="entry name" value="Cytochrome P450"/>
    <property type="match status" value="1"/>
</dbReference>
<dbReference type="Proteomes" id="UP000266744">
    <property type="component" value="Chromosome"/>
</dbReference>
<feature type="signal peptide" evidence="2">
    <location>
        <begin position="1"/>
        <end position="24"/>
    </location>
</feature>
<dbReference type="InterPro" id="IPR036396">
    <property type="entry name" value="Cyt_P450_sf"/>
</dbReference>
<keyword evidence="1 2" id="KW-0732">Signal</keyword>
<dbReference type="InterPro" id="IPR006311">
    <property type="entry name" value="TAT_signal"/>
</dbReference>
<evidence type="ECO:0000313" key="4">
    <source>
        <dbReference type="Proteomes" id="UP000266744"/>
    </source>
</evidence>
<name>A0ABM6BP10_YERET</name>
<evidence type="ECO:0000256" key="1">
    <source>
        <dbReference type="ARBA" id="ARBA00022729"/>
    </source>
</evidence>
<evidence type="ECO:0000256" key="2">
    <source>
        <dbReference type="SAM" id="SignalP"/>
    </source>
</evidence>
<organism evidence="3 4">
    <name type="scientific">Yersinia entomophaga</name>
    <dbReference type="NCBI Taxonomy" id="935293"/>
    <lineage>
        <taxon>Bacteria</taxon>
        <taxon>Pseudomonadati</taxon>
        <taxon>Pseudomonadota</taxon>
        <taxon>Gammaproteobacteria</taxon>
        <taxon>Enterobacterales</taxon>
        <taxon>Yersiniaceae</taxon>
        <taxon>Yersinia</taxon>
    </lineage>
</organism>
<dbReference type="PROSITE" id="PS51318">
    <property type="entry name" value="TAT"/>
    <property type="match status" value="1"/>
</dbReference>
<evidence type="ECO:0000313" key="3">
    <source>
        <dbReference type="EMBL" id="ANI31094.1"/>
    </source>
</evidence>
<keyword evidence="4" id="KW-1185">Reference proteome</keyword>
<dbReference type="RefSeq" id="WP_084414342.1">
    <property type="nucleotide sequence ID" value="NZ_CBCSBH010000051.1"/>
</dbReference>
<gene>
    <name evidence="3" type="ORF">PL78_14865</name>
</gene>
<accession>A0ABM6BP10</accession>
<dbReference type="SUPFAM" id="SSF48264">
    <property type="entry name" value="Cytochrome P450"/>
    <property type="match status" value="1"/>
</dbReference>
<feature type="chain" id="PRO_5045356474" description="Cytochrome P450" evidence="2">
    <location>
        <begin position="25"/>
        <end position="518"/>
    </location>
</feature>
<proteinExistence type="predicted"/>
<dbReference type="InterPro" id="IPR019546">
    <property type="entry name" value="TAT_signal_bac_arc"/>
</dbReference>
<sequence length="518" mass="59408">MERRAFLKGAAALGLTAGAASVNAVENASLPLTDDVEGALARFRKTVPANFNSDYVENAVIPFFLSRFYDGEKPMLPMIGLSLSKKNALPYDLWGLLYKDWKPTPSEGETVFLQGLDERGEHNMRKRIYYSAVTPDLYQPMYQEKIAAFFDLLMEPQFADKPFMRHYADHYVDVYWDLHLGVKGQAVPQKVREVGESFNAVLAYRDPLQPIVYEHYMRVRSNIDYLKQWIDERVDDIRTGRVAEPQKTLAWYWLKNSENNDNFSKKDIVFECFHNFVAFNQWGKTLYGIMMNLSENNGDPAVKAAFKKTMSGDYQNAKDAAYTPLDLLVMELFRTISPNARSVSVAEDVQHKVYGERFGLPLKRHSYINTPHTSSNFNPVHWAQPEKFDPERYLKVPTSAEITEEECKRIGLARCPFDITSMPVNDGRNMAVTNSGFGTVFSVIDDKKQPVCDYAGFAPFGFSYRRCPGEQFTIQVMGEFLTKVWRDKITFHKLALVKPERVPISPRTVIDDNISFRR</sequence>